<protein>
    <submittedName>
        <fullName evidence="3">Conjugative transposon protein TraM</fullName>
    </submittedName>
</protein>
<evidence type="ECO:0000313" key="4">
    <source>
        <dbReference type="Proteomes" id="UP000077667"/>
    </source>
</evidence>
<feature type="transmembrane region" description="Helical" evidence="1">
    <location>
        <begin position="21"/>
        <end position="43"/>
    </location>
</feature>
<dbReference type="NCBIfam" id="TIGR03779">
    <property type="entry name" value="Bac_Flav_CT_M"/>
    <property type="match status" value="1"/>
</dbReference>
<sequence length="444" mass="49201">MKEKSEESTQHSAKVLRQRKFLLIAPVLIVPFLILLLWTTGLVGNAKQASPVAALQGLNLNLPSAAPAKDSNWDKMRYYEQADKDSAKLKSQLRNDPLFWSLDDEDTEASGMKGVSEADLAEMQYGHDPVTTPYKPDRNEQKVYQKLSRLQRELNTEPGRAAPEPAQSSNSVNPDIERLENMMQQMQGNKEPDAELTQLNGMLEKIMDIQNPERVQEKLRQQSEQNKKQAFALEAPPENVISRLEPRQDFSAMVNRYKGDTLPDAFQSYMNSNRFYSLEEAGAQTQSRPAIPAVIPETQTIVSGATVKMRLLENVYIAGVKVPKNHFVYGQASLNGERLQIAISSIEYDNRILPVALTVYDKKDGLSGINIPGAITRDVAKKSAAQSMQGLGTIGTLDPSFGAQMATAGLNMAQNLVGRSARLVRVTLAAGYPVLLKDDNQKDK</sequence>
<name>A0A1A9I2E6_9BACT</name>
<dbReference type="Pfam" id="PF12508">
    <property type="entry name" value="Transposon_TraM"/>
    <property type="match status" value="1"/>
</dbReference>
<evidence type="ECO:0000313" key="3">
    <source>
        <dbReference type="EMBL" id="ANH81703.1"/>
    </source>
</evidence>
<keyword evidence="1" id="KW-0472">Membrane</keyword>
<dbReference type="InterPro" id="IPR022187">
    <property type="entry name" value="Conjug_transposon_TraM"/>
</dbReference>
<proteinExistence type="predicted"/>
<feature type="domain" description="Conjugative transposon TraM C-terminal" evidence="2">
    <location>
        <begin position="291"/>
        <end position="437"/>
    </location>
</feature>
<dbReference type="KEGG" id="nia:A8C56_12545"/>
<keyword evidence="4" id="KW-1185">Reference proteome</keyword>
<evidence type="ECO:0000259" key="2">
    <source>
        <dbReference type="Pfam" id="PF12508"/>
    </source>
</evidence>
<dbReference type="AlphaFoldDB" id="A0A1A9I2E6"/>
<dbReference type="Proteomes" id="UP000077667">
    <property type="component" value="Chromosome"/>
</dbReference>
<dbReference type="RefSeq" id="WP_067756520.1">
    <property type="nucleotide sequence ID" value="NZ_CP015772.1"/>
</dbReference>
<organism evidence="3 4">
    <name type="scientific">Niabella ginsenosidivorans</name>
    <dbReference type="NCBI Taxonomy" id="1176587"/>
    <lineage>
        <taxon>Bacteria</taxon>
        <taxon>Pseudomonadati</taxon>
        <taxon>Bacteroidota</taxon>
        <taxon>Chitinophagia</taxon>
        <taxon>Chitinophagales</taxon>
        <taxon>Chitinophagaceae</taxon>
        <taxon>Niabella</taxon>
    </lineage>
</organism>
<accession>A0A1A9I2E6</accession>
<evidence type="ECO:0000256" key="1">
    <source>
        <dbReference type="SAM" id="Phobius"/>
    </source>
</evidence>
<dbReference type="STRING" id="1176587.A8C56_12545"/>
<reference evidence="3 4" key="1">
    <citation type="submission" date="2016-05" db="EMBL/GenBank/DDBJ databases">
        <title>Niabella ginsenosidivorans BS26 whole genome sequencing.</title>
        <authorList>
            <person name="Im W.T."/>
            <person name="Siddiqi M.Z."/>
        </authorList>
    </citation>
    <scope>NUCLEOTIDE SEQUENCE [LARGE SCALE GENOMIC DNA]</scope>
    <source>
        <strain evidence="3 4">BS26</strain>
    </source>
</reference>
<gene>
    <name evidence="3" type="ORF">A8C56_12545</name>
</gene>
<dbReference type="InterPro" id="IPR055407">
    <property type="entry name" value="TraM_C"/>
</dbReference>
<keyword evidence="1" id="KW-0812">Transmembrane</keyword>
<keyword evidence="1" id="KW-1133">Transmembrane helix</keyword>
<dbReference type="EMBL" id="CP015772">
    <property type="protein sequence ID" value="ANH81703.1"/>
    <property type="molecule type" value="Genomic_DNA"/>
</dbReference>